<protein>
    <submittedName>
        <fullName evidence="10">Potassium channel AKT1</fullName>
    </submittedName>
</protein>
<dbReference type="InterPro" id="IPR000595">
    <property type="entry name" value="cNMP-bd_dom"/>
</dbReference>
<keyword evidence="3 8" id="KW-0812">Transmembrane</keyword>
<evidence type="ECO:0000256" key="3">
    <source>
        <dbReference type="ARBA" id="ARBA00022692"/>
    </source>
</evidence>
<dbReference type="GO" id="GO:0005216">
    <property type="term" value="F:monoatomic ion channel activity"/>
    <property type="evidence" value="ECO:0007669"/>
    <property type="project" value="InterPro"/>
</dbReference>
<evidence type="ECO:0000256" key="1">
    <source>
        <dbReference type="ARBA" id="ARBA00004141"/>
    </source>
</evidence>
<dbReference type="Pfam" id="PF00027">
    <property type="entry name" value="cNMP_binding"/>
    <property type="match status" value="1"/>
</dbReference>
<evidence type="ECO:0000259" key="9">
    <source>
        <dbReference type="PROSITE" id="PS50042"/>
    </source>
</evidence>
<dbReference type="InterPro" id="IPR005821">
    <property type="entry name" value="Ion_trans_dom"/>
</dbReference>
<accession>A0A0D2MZM7</accession>
<evidence type="ECO:0000256" key="7">
    <source>
        <dbReference type="SAM" id="MobiDB-lite"/>
    </source>
</evidence>
<dbReference type="InterPro" id="IPR018490">
    <property type="entry name" value="cNMP-bd_dom_sf"/>
</dbReference>
<feature type="transmembrane region" description="Helical" evidence="8">
    <location>
        <begin position="83"/>
        <end position="105"/>
    </location>
</feature>
<dbReference type="RefSeq" id="XP_013906904.1">
    <property type="nucleotide sequence ID" value="XM_014051450.1"/>
</dbReference>
<dbReference type="PROSITE" id="PS50042">
    <property type="entry name" value="CNMP_BINDING_3"/>
    <property type="match status" value="1"/>
</dbReference>
<dbReference type="CDD" id="cd00038">
    <property type="entry name" value="CAP_ED"/>
    <property type="match status" value="1"/>
</dbReference>
<keyword evidence="6 8" id="KW-0472">Membrane</keyword>
<dbReference type="PANTHER" id="PTHR47823">
    <property type="entry name" value="ION_TRANS DOMAIN-CONTAINING PROTEIN"/>
    <property type="match status" value="1"/>
</dbReference>
<feature type="transmembrane region" description="Helical" evidence="8">
    <location>
        <begin position="208"/>
        <end position="238"/>
    </location>
</feature>
<dbReference type="Proteomes" id="UP000054498">
    <property type="component" value="Unassembled WGS sequence"/>
</dbReference>
<keyword evidence="4 8" id="KW-1133">Transmembrane helix</keyword>
<dbReference type="PANTHER" id="PTHR47823:SF11">
    <property type="entry name" value="K+-CHANNEL ERG AND RELATED PROTEINS"/>
    <property type="match status" value="1"/>
</dbReference>
<keyword evidence="11" id="KW-1185">Reference proteome</keyword>
<keyword evidence="5" id="KW-0406">Ion transport</keyword>
<evidence type="ECO:0000256" key="8">
    <source>
        <dbReference type="SAM" id="Phobius"/>
    </source>
</evidence>
<dbReference type="GeneID" id="25726189"/>
<dbReference type="STRING" id="145388.A0A0D2MZM7"/>
<evidence type="ECO:0000313" key="10">
    <source>
        <dbReference type="EMBL" id="KIZ07885.1"/>
    </source>
</evidence>
<dbReference type="Pfam" id="PF00520">
    <property type="entry name" value="Ion_trans"/>
    <property type="match status" value="1"/>
</dbReference>
<dbReference type="Gene3D" id="1.10.287.630">
    <property type="entry name" value="Helix hairpin bin"/>
    <property type="match status" value="1"/>
</dbReference>
<evidence type="ECO:0000313" key="11">
    <source>
        <dbReference type="Proteomes" id="UP000054498"/>
    </source>
</evidence>
<reference evidence="10 11" key="1">
    <citation type="journal article" date="2013" name="BMC Genomics">
        <title>Reconstruction of the lipid metabolism for the microalga Monoraphidium neglectum from its genome sequence reveals characteristics suitable for biofuel production.</title>
        <authorList>
            <person name="Bogen C."/>
            <person name="Al-Dilaimi A."/>
            <person name="Albersmeier A."/>
            <person name="Wichmann J."/>
            <person name="Grundmann M."/>
            <person name="Rupp O."/>
            <person name="Lauersen K.J."/>
            <person name="Blifernez-Klassen O."/>
            <person name="Kalinowski J."/>
            <person name="Goesmann A."/>
            <person name="Mussgnug J.H."/>
            <person name="Kruse O."/>
        </authorList>
    </citation>
    <scope>NUCLEOTIDE SEQUENCE [LARGE SCALE GENOMIC DNA]</scope>
    <source>
        <strain evidence="10 11">SAG 48.87</strain>
    </source>
</reference>
<dbReference type="EMBL" id="KK100226">
    <property type="protein sequence ID" value="KIZ07885.1"/>
    <property type="molecule type" value="Genomic_DNA"/>
</dbReference>
<dbReference type="InterPro" id="IPR014710">
    <property type="entry name" value="RmlC-like_jellyroll"/>
</dbReference>
<evidence type="ECO:0000256" key="6">
    <source>
        <dbReference type="ARBA" id="ARBA00023136"/>
    </source>
</evidence>
<evidence type="ECO:0000256" key="4">
    <source>
        <dbReference type="ARBA" id="ARBA00022989"/>
    </source>
</evidence>
<evidence type="ECO:0000256" key="5">
    <source>
        <dbReference type="ARBA" id="ARBA00023065"/>
    </source>
</evidence>
<feature type="region of interest" description="Disordered" evidence="7">
    <location>
        <begin position="1"/>
        <end position="36"/>
    </location>
</feature>
<dbReference type="SMART" id="SM00100">
    <property type="entry name" value="cNMP"/>
    <property type="match status" value="1"/>
</dbReference>
<dbReference type="Gene3D" id="1.10.287.70">
    <property type="match status" value="1"/>
</dbReference>
<dbReference type="KEGG" id="mng:MNEG_0071"/>
<dbReference type="SUPFAM" id="SSF51206">
    <property type="entry name" value="cAMP-binding domain-like"/>
    <property type="match status" value="1"/>
</dbReference>
<evidence type="ECO:0000256" key="2">
    <source>
        <dbReference type="ARBA" id="ARBA00022448"/>
    </source>
</evidence>
<dbReference type="GO" id="GO:0016020">
    <property type="term" value="C:membrane"/>
    <property type="evidence" value="ECO:0007669"/>
    <property type="project" value="UniProtKB-SubCell"/>
</dbReference>
<feature type="transmembrane region" description="Helical" evidence="8">
    <location>
        <begin position="361"/>
        <end position="382"/>
    </location>
</feature>
<dbReference type="OrthoDB" id="426293at2759"/>
<dbReference type="Gene3D" id="2.60.120.10">
    <property type="entry name" value="Jelly Rolls"/>
    <property type="match status" value="1"/>
</dbReference>
<name>A0A0D2MZM7_9CHLO</name>
<keyword evidence="2" id="KW-0813">Transport</keyword>
<proteinExistence type="predicted"/>
<feature type="compositionally biased region" description="Polar residues" evidence="7">
    <location>
        <begin position="23"/>
        <end position="36"/>
    </location>
</feature>
<keyword evidence="10" id="KW-0407">Ion channel</keyword>
<sequence>MKIAPASDDLPSGKAPSARPAVGTSSQKTTHQAANSQRKIPDYIMLPDGQARSVWMQLQLAVAMYIIWVTPLRVGFNMPAEGVWFWVEGMIDAFFYIDLVLNFFVAYEDPVTGDIIADQRKIAVRYLKGWFAIDLLATFPVDYIVRAVEGTWMCSLRGSCLWSATAVPDGISAIRLLRVVRIFRIIWILKHFKVMRFSTLLGGLADELYTIMPLFSILELLVVLLYLGHFSGCFFYLLSTPPYQTAVEKRLIEEGEMETWMMTSFGGDRLVQVPVAYHGNLTGIAASLSHLGQDPTTKQWYQCPDFGYDFKPCISCDGPKARCVSHYSLPYRYITSMYWAYTTMTTVGYGDISSKTVAEKVWAILTMIGSGFFFSFVVGRMASVISKLDSVRNAHSERLETVTTFLKDVDLPRPLSKKVLDFFRKQQVKPYDRQQVLATLPFELRSKILRHLYAGIIGRVPLLQAMMHDEMFLTDVCVRLQHYTCSRDSFVYQRGEVGGDLFILVRGELNVLDTDQESFLFKIPEGTVFGESTILRHIEGFTRAKRADNVWCATPCTMLRIAQEDMADLLDHYPELLETLRKLNRARNFK</sequence>
<feature type="domain" description="Cyclic nucleotide-binding" evidence="9">
    <location>
        <begin position="462"/>
        <end position="570"/>
    </location>
</feature>
<gene>
    <name evidence="10" type="ORF">MNEG_0071</name>
</gene>
<dbReference type="AlphaFoldDB" id="A0A0D2MZM7"/>
<dbReference type="SUPFAM" id="SSF81324">
    <property type="entry name" value="Voltage-gated potassium channels"/>
    <property type="match status" value="1"/>
</dbReference>
<organism evidence="10 11">
    <name type="scientific">Monoraphidium neglectum</name>
    <dbReference type="NCBI Taxonomy" id="145388"/>
    <lineage>
        <taxon>Eukaryota</taxon>
        <taxon>Viridiplantae</taxon>
        <taxon>Chlorophyta</taxon>
        <taxon>core chlorophytes</taxon>
        <taxon>Chlorophyceae</taxon>
        <taxon>CS clade</taxon>
        <taxon>Sphaeropleales</taxon>
        <taxon>Selenastraceae</taxon>
        <taxon>Monoraphidium</taxon>
    </lineage>
</organism>
<feature type="transmembrane region" description="Helical" evidence="8">
    <location>
        <begin position="54"/>
        <end position="71"/>
    </location>
</feature>
<comment type="subcellular location">
    <subcellularLocation>
        <location evidence="1">Membrane</location>
        <topology evidence="1">Multi-pass membrane protein</topology>
    </subcellularLocation>
</comment>